<dbReference type="Proteomes" id="UP000314980">
    <property type="component" value="Unassembled WGS sequence"/>
</dbReference>
<reference evidence="1" key="3">
    <citation type="submission" date="2025-09" db="UniProtKB">
        <authorList>
            <consortium name="Ensembl"/>
        </authorList>
    </citation>
    <scope>IDENTIFICATION</scope>
</reference>
<dbReference type="AlphaFoldDB" id="A0A4W6E3Q9"/>
<evidence type="ECO:0000313" key="1">
    <source>
        <dbReference type="Ensembl" id="ENSLCAP00010032150.1"/>
    </source>
</evidence>
<accession>A0A4W6E3Q9</accession>
<dbReference type="Ensembl" id="ENSLCAT00010032880.1">
    <property type="protein sequence ID" value="ENSLCAP00010032150.1"/>
    <property type="gene ID" value="ENSLCAG00010015118.1"/>
</dbReference>
<dbReference type="InParanoid" id="A0A4W6E3Q9"/>
<reference evidence="2" key="1">
    <citation type="submission" date="2015-09" db="EMBL/GenBank/DDBJ databases">
        <authorList>
            <person name="Sai Rama Sridatta P."/>
        </authorList>
    </citation>
    <scope>NUCLEOTIDE SEQUENCE [LARGE SCALE GENOMIC DNA]</scope>
</reference>
<organism evidence="1 2">
    <name type="scientific">Lates calcarifer</name>
    <name type="common">Barramundi</name>
    <name type="synonym">Holocentrus calcarifer</name>
    <dbReference type="NCBI Taxonomy" id="8187"/>
    <lineage>
        <taxon>Eukaryota</taxon>
        <taxon>Metazoa</taxon>
        <taxon>Chordata</taxon>
        <taxon>Craniata</taxon>
        <taxon>Vertebrata</taxon>
        <taxon>Euteleostomi</taxon>
        <taxon>Actinopterygii</taxon>
        <taxon>Neopterygii</taxon>
        <taxon>Teleostei</taxon>
        <taxon>Neoteleostei</taxon>
        <taxon>Acanthomorphata</taxon>
        <taxon>Carangaria</taxon>
        <taxon>Carangaria incertae sedis</taxon>
        <taxon>Centropomidae</taxon>
        <taxon>Lates</taxon>
    </lineage>
</organism>
<reference evidence="1" key="2">
    <citation type="submission" date="2025-08" db="UniProtKB">
        <authorList>
            <consortium name="Ensembl"/>
        </authorList>
    </citation>
    <scope>IDENTIFICATION</scope>
</reference>
<protein>
    <submittedName>
        <fullName evidence="1">Uncharacterized protein</fullName>
    </submittedName>
</protein>
<sequence>AYQKLGETASLVFLAQSCQSSPHFNIPGCAGLLLARGSFFLESPLFAWQPHGDNTTPGITPAHNPYKITKCCFHSSVFVQNNKLHLTC</sequence>
<keyword evidence="2" id="KW-1185">Reference proteome</keyword>
<evidence type="ECO:0000313" key="2">
    <source>
        <dbReference type="Proteomes" id="UP000314980"/>
    </source>
</evidence>
<name>A0A4W6E3Q9_LATCA</name>
<proteinExistence type="predicted"/>